<dbReference type="InterPro" id="IPR002656">
    <property type="entry name" value="Acyl_transf_3_dom"/>
</dbReference>
<dbReference type="Pfam" id="PF01757">
    <property type="entry name" value="Acyl_transf_3"/>
    <property type="match status" value="1"/>
</dbReference>
<gene>
    <name evidence="4" type="ORF">AB0D95_00150</name>
</gene>
<dbReference type="PANTHER" id="PTHR23028">
    <property type="entry name" value="ACETYLTRANSFERASE"/>
    <property type="match status" value="1"/>
</dbReference>
<evidence type="ECO:0000259" key="3">
    <source>
        <dbReference type="Pfam" id="PF01757"/>
    </source>
</evidence>
<reference evidence="4 5" key="1">
    <citation type="submission" date="2024-06" db="EMBL/GenBank/DDBJ databases">
        <title>The Natural Products Discovery Center: Release of the First 8490 Sequenced Strains for Exploring Actinobacteria Biosynthetic Diversity.</title>
        <authorList>
            <person name="Kalkreuter E."/>
            <person name="Kautsar S.A."/>
            <person name="Yang D."/>
            <person name="Bader C.D."/>
            <person name="Teijaro C.N."/>
            <person name="Fluegel L."/>
            <person name="Davis C.M."/>
            <person name="Simpson J.R."/>
            <person name="Lauterbach L."/>
            <person name="Steele A.D."/>
            <person name="Gui C."/>
            <person name="Meng S."/>
            <person name="Li G."/>
            <person name="Viehrig K."/>
            <person name="Ye F."/>
            <person name="Su P."/>
            <person name="Kiefer A.F."/>
            <person name="Nichols A."/>
            <person name="Cepeda A.J."/>
            <person name="Yan W."/>
            <person name="Fan B."/>
            <person name="Jiang Y."/>
            <person name="Adhikari A."/>
            <person name="Zheng C.-J."/>
            <person name="Schuster L."/>
            <person name="Cowan T.M."/>
            <person name="Smanski M.J."/>
            <person name="Chevrette M.G."/>
            <person name="De Carvalho L.P.S."/>
            <person name="Shen B."/>
        </authorList>
    </citation>
    <scope>NUCLEOTIDE SEQUENCE [LARGE SCALE GENOMIC DNA]</scope>
    <source>
        <strain evidence="4 5">NPDC048117</strain>
    </source>
</reference>
<accession>A0ABV3EHP5</accession>
<feature type="compositionally biased region" description="Low complexity" evidence="1">
    <location>
        <begin position="376"/>
        <end position="397"/>
    </location>
</feature>
<feature type="transmembrane region" description="Helical" evidence="2">
    <location>
        <begin position="97"/>
        <end position="118"/>
    </location>
</feature>
<dbReference type="RefSeq" id="WP_359267680.1">
    <property type="nucleotide sequence ID" value="NZ_JBEZNA010000001.1"/>
</dbReference>
<evidence type="ECO:0000256" key="2">
    <source>
        <dbReference type="SAM" id="Phobius"/>
    </source>
</evidence>
<feature type="transmembrane region" description="Helical" evidence="2">
    <location>
        <begin position="57"/>
        <end position="76"/>
    </location>
</feature>
<feature type="domain" description="Acyltransferase 3" evidence="3">
    <location>
        <begin position="16"/>
        <end position="358"/>
    </location>
</feature>
<feature type="transmembrane region" description="Helical" evidence="2">
    <location>
        <begin position="267"/>
        <end position="288"/>
    </location>
</feature>
<feature type="transmembrane region" description="Helical" evidence="2">
    <location>
        <begin position="138"/>
        <end position="158"/>
    </location>
</feature>
<comment type="caution">
    <text evidence="4">The sequence shown here is derived from an EMBL/GenBank/DDBJ whole genome shotgun (WGS) entry which is preliminary data.</text>
</comment>
<evidence type="ECO:0000256" key="1">
    <source>
        <dbReference type="SAM" id="MobiDB-lite"/>
    </source>
</evidence>
<keyword evidence="5" id="KW-1185">Reference proteome</keyword>
<dbReference type="PANTHER" id="PTHR23028:SF53">
    <property type="entry name" value="ACYL_TRANSF_3 DOMAIN-CONTAINING PROTEIN"/>
    <property type="match status" value="1"/>
</dbReference>
<feature type="transmembrane region" description="Helical" evidence="2">
    <location>
        <begin position="211"/>
        <end position="231"/>
    </location>
</feature>
<dbReference type="Proteomes" id="UP001551584">
    <property type="component" value="Unassembled WGS sequence"/>
</dbReference>
<keyword evidence="4" id="KW-0808">Transferase</keyword>
<keyword evidence="2" id="KW-1133">Transmembrane helix</keyword>
<keyword evidence="2" id="KW-0472">Membrane</keyword>
<feature type="transmembrane region" description="Helical" evidence="2">
    <location>
        <begin position="300"/>
        <end position="320"/>
    </location>
</feature>
<keyword evidence="4" id="KW-0012">Acyltransferase</keyword>
<dbReference type="EMBL" id="JBEZNA010000001">
    <property type="protein sequence ID" value="MEU9575710.1"/>
    <property type="molecule type" value="Genomic_DNA"/>
</dbReference>
<dbReference type="EC" id="2.3.-.-" evidence="4"/>
<feature type="transmembrane region" description="Helical" evidence="2">
    <location>
        <begin position="170"/>
        <end position="191"/>
    </location>
</feature>
<protein>
    <submittedName>
        <fullName evidence="4">Acyltransferase</fullName>
        <ecNumber evidence="4">2.3.-.-</ecNumber>
    </submittedName>
</protein>
<keyword evidence="2" id="KW-0812">Transmembrane</keyword>
<sequence>MSAVPAVSGRSSRLPSLTGMRFLAAFLVFLFHLSLLDAYSTDGEGHGPFASALKNGGWAGVTFFFILSGFVLTWSVRGEDTPRAFWGRRLAKILPNHVVTFLLALASYAYVSATWGQGIPNFLLLQAWVPRDDVFFSINNPSWSLSCELVFYLLFPALHRRVSRIRAERLWWWAAGTSAAIVLLPLAVQLLPSGEAFGPNHANSPLYGHSITQMWLVYIFPPVRVLDFVLGILMARIVLSGRWIGLGALPALALTVAAYAVSLEVPFLFSLNAVVVVPFALLIAAVAARDAQGRGSAVSGRVCVWLGEVSFAFYLVHQILLSVTQERFGFREADSPAESVGVAVLLAGASLLLAWLLYTGVERPVMRAWARRSRAARTTPGTAAPAPAMAPAATPAPAAVPEPAGPPHGDSSRSVTVGTN</sequence>
<dbReference type="GO" id="GO:0016746">
    <property type="term" value="F:acyltransferase activity"/>
    <property type="evidence" value="ECO:0007669"/>
    <property type="project" value="UniProtKB-KW"/>
</dbReference>
<organism evidence="4 5">
    <name type="scientific">Streptomyces chilikensis</name>
    <dbReference type="NCBI Taxonomy" id="1194079"/>
    <lineage>
        <taxon>Bacteria</taxon>
        <taxon>Bacillati</taxon>
        <taxon>Actinomycetota</taxon>
        <taxon>Actinomycetes</taxon>
        <taxon>Kitasatosporales</taxon>
        <taxon>Streptomycetaceae</taxon>
        <taxon>Streptomyces</taxon>
    </lineage>
</organism>
<feature type="transmembrane region" description="Helical" evidence="2">
    <location>
        <begin position="340"/>
        <end position="361"/>
    </location>
</feature>
<dbReference type="InterPro" id="IPR050879">
    <property type="entry name" value="Acyltransferase_3"/>
</dbReference>
<proteinExistence type="predicted"/>
<feature type="region of interest" description="Disordered" evidence="1">
    <location>
        <begin position="376"/>
        <end position="420"/>
    </location>
</feature>
<evidence type="ECO:0000313" key="4">
    <source>
        <dbReference type="EMBL" id="MEU9575710.1"/>
    </source>
</evidence>
<feature type="transmembrane region" description="Helical" evidence="2">
    <location>
        <begin position="243"/>
        <end position="261"/>
    </location>
</feature>
<evidence type="ECO:0000313" key="5">
    <source>
        <dbReference type="Proteomes" id="UP001551584"/>
    </source>
</evidence>
<name>A0ABV3EHP5_9ACTN</name>